<sequence>MTKLKYVRGIPIPDAPWFIDKNVEDTLDLVPHDGDIIIASYPKTGTTWLQYIVLQITSKGELFPNFEECMYKYAPFLEASGTSVLDAMEKPRIYKHHCPYDKVQKNGKAKYVYIYRKPEDTVISYYHFMYELGYDVPAFDEFFEEFITGDIAYGHYFDHVLTYYEQKEDEGLLLVSYETLLLNKKEEILRIAKFLDEEYFQNLSSDDKLMEKVLERTSFDYMKKNLEVISPNKAENVPKKLNFFRKGVIGDGKKALSADQLERLKIVAKEKLRGHYVSLKVVGEYLHNPPNQPSRTTIAQNLKENNCYRRGVLELFNQFLRNLRSMPKTKIIRGLPFPGSPWYTIKNIEDTLDFVPSDGDIVIASYPKTGTTWLQYIVLQITSRGKSFPTFNDCLYKYAPFLEKSGTSVLDNMEKPRICKHHCPYNMVQKNDKCKYLYIYRKPEDTAISYYNFMINLGHEPDLKVFFEEFMTGDIEFGHYFDHVLSYFSHKDDDNMLLVSYEKLQLNKKEEILRIAKFLGEEYFASLSEDDELMEKVLEHTTFDYMKKNLSLERPHPKEKEGHTRKVDFFRKGIIGDGKKSLSPEQLERLQKLAMEKLKGTDILNEWFEG</sequence>
<dbReference type="InterPro" id="IPR000863">
    <property type="entry name" value="Sulfotransferase_dom"/>
</dbReference>
<keyword evidence="5" id="KW-1185">Reference proteome</keyword>
<dbReference type="SUPFAM" id="SSF52540">
    <property type="entry name" value="P-loop containing nucleoside triphosphate hydrolases"/>
    <property type="match status" value="2"/>
</dbReference>
<evidence type="ECO:0000256" key="2">
    <source>
        <dbReference type="ARBA" id="ARBA00022679"/>
    </source>
</evidence>
<dbReference type="EMBL" id="BPLQ01003666">
    <property type="protein sequence ID" value="GIY02280.1"/>
    <property type="molecule type" value="Genomic_DNA"/>
</dbReference>
<feature type="domain" description="Sulfotransferase" evidence="3">
    <location>
        <begin position="358"/>
        <end position="601"/>
    </location>
</feature>
<comment type="caution">
    <text evidence="4">The sequence shown here is derived from an EMBL/GenBank/DDBJ whole genome shotgun (WGS) entry which is preliminary data.</text>
</comment>
<name>A0AAV4PYS3_9ARAC</name>
<dbReference type="Proteomes" id="UP001054837">
    <property type="component" value="Unassembled WGS sequence"/>
</dbReference>
<protein>
    <recommendedName>
        <fullName evidence="3">Sulfotransferase domain-containing protein</fullName>
    </recommendedName>
</protein>
<dbReference type="GO" id="GO:0008146">
    <property type="term" value="F:sulfotransferase activity"/>
    <property type="evidence" value="ECO:0007669"/>
    <property type="project" value="InterPro"/>
</dbReference>
<dbReference type="Gene3D" id="3.40.50.300">
    <property type="entry name" value="P-loop containing nucleotide triphosphate hydrolases"/>
    <property type="match status" value="2"/>
</dbReference>
<evidence type="ECO:0000256" key="1">
    <source>
        <dbReference type="ARBA" id="ARBA00005771"/>
    </source>
</evidence>
<proteinExistence type="inferred from homology"/>
<dbReference type="InterPro" id="IPR027417">
    <property type="entry name" value="P-loop_NTPase"/>
</dbReference>
<evidence type="ECO:0000259" key="3">
    <source>
        <dbReference type="Pfam" id="PF00685"/>
    </source>
</evidence>
<gene>
    <name evidence="4" type="primary">Sult1b1</name>
    <name evidence="4" type="ORF">CDAR_112671</name>
</gene>
<comment type="similarity">
    <text evidence="1">Belongs to the sulfotransferase 1 family.</text>
</comment>
<reference evidence="4 5" key="1">
    <citation type="submission" date="2021-06" db="EMBL/GenBank/DDBJ databases">
        <title>Caerostris darwini draft genome.</title>
        <authorList>
            <person name="Kono N."/>
            <person name="Arakawa K."/>
        </authorList>
    </citation>
    <scope>NUCLEOTIDE SEQUENCE [LARGE SCALE GENOMIC DNA]</scope>
</reference>
<evidence type="ECO:0000313" key="5">
    <source>
        <dbReference type="Proteomes" id="UP001054837"/>
    </source>
</evidence>
<dbReference type="AlphaFoldDB" id="A0AAV4PYS3"/>
<feature type="domain" description="Sulfotransferase" evidence="3">
    <location>
        <begin position="33"/>
        <end position="274"/>
    </location>
</feature>
<evidence type="ECO:0000313" key="4">
    <source>
        <dbReference type="EMBL" id="GIY02280.1"/>
    </source>
</evidence>
<accession>A0AAV4PYS3</accession>
<organism evidence="4 5">
    <name type="scientific">Caerostris darwini</name>
    <dbReference type="NCBI Taxonomy" id="1538125"/>
    <lineage>
        <taxon>Eukaryota</taxon>
        <taxon>Metazoa</taxon>
        <taxon>Ecdysozoa</taxon>
        <taxon>Arthropoda</taxon>
        <taxon>Chelicerata</taxon>
        <taxon>Arachnida</taxon>
        <taxon>Araneae</taxon>
        <taxon>Araneomorphae</taxon>
        <taxon>Entelegynae</taxon>
        <taxon>Araneoidea</taxon>
        <taxon>Araneidae</taxon>
        <taxon>Caerostris</taxon>
    </lineage>
</organism>
<dbReference type="PANTHER" id="PTHR11783">
    <property type="entry name" value="SULFOTRANSFERASE SULT"/>
    <property type="match status" value="1"/>
</dbReference>
<keyword evidence="2" id="KW-0808">Transferase</keyword>
<dbReference type="Pfam" id="PF00685">
    <property type="entry name" value="Sulfotransfer_1"/>
    <property type="match status" value="2"/>
</dbReference>